<keyword evidence="1" id="KW-0812">Transmembrane</keyword>
<reference evidence="3 4" key="1">
    <citation type="journal article" date="2011" name="Proc. Natl. Acad. Sci. U.S.A.">
        <title>Genetic diversity and population structure of the endangered marsupial Sarcophilus harrisii (Tasmanian devil).</title>
        <authorList>
            <person name="Miller W."/>
            <person name="Hayes V.M."/>
            <person name="Ratan A."/>
            <person name="Petersen D.C."/>
            <person name="Wittekindt N.E."/>
            <person name="Miller J."/>
            <person name="Walenz B."/>
            <person name="Knight J."/>
            <person name="Qi J."/>
            <person name="Zhao F."/>
            <person name="Wang Q."/>
            <person name="Bedoya-Reina O.C."/>
            <person name="Katiyar N."/>
            <person name="Tomsho L.P."/>
            <person name="Kasson L.M."/>
            <person name="Hardie R.A."/>
            <person name="Woodbridge P."/>
            <person name="Tindall E.A."/>
            <person name="Bertelsen M.F."/>
            <person name="Dixon D."/>
            <person name="Pyecroft S."/>
            <person name="Helgen K.M."/>
            <person name="Lesk A.M."/>
            <person name="Pringle T.H."/>
            <person name="Patterson N."/>
            <person name="Zhang Y."/>
            <person name="Kreiss A."/>
            <person name="Woods G.M."/>
            <person name="Jones M.E."/>
            <person name="Schuster S.C."/>
        </authorList>
    </citation>
    <scope>NUCLEOTIDE SEQUENCE [LARGE SCALE GENOMIC DNA]</scope>
</reference>
<dbReference type="OrthoDB" id="9045030at2759"/>
<evidence type="ECO:0000259" key="2">
    <source>
        <dbReference type="Pfam" id="PF00029"/>
    </source>
</evidence>
<dbReference type="Pfam" id="PF00029">
    <property type="entry name" value="Connexin"/>
    <property type="match status" value="1"/>
</dbReference>
<evidence type="ECO:0000313" key="3">
    <source>
        <dbReference type="Ensembl" id="ENSSHAP00000028881.1"/>
    </source>
</evidence>
<dbReference type="AlphaFoldDB" id="A0A7N4NVA4"/>
<dbReference type="KEGG" id="shr:111721094"/>
<dbReference type="Ensembl" id="ENSSHAT00000047496.1">
    <property type="protein sequence ID" value="ENSSHAP00000028881.1"/>
    <property type="gene ID" value="ENSSHAG00000021100.1"/>
</dbReference>
<dbReference type="RefSeq" id="XP_023360407.1">
    <property type="nucleotide sequence ID" value="XM_023504639.2"/>
</dbReference>
<feature type="transmembrane region" description="Helical" evidence="1">
    <location>
        <begin position="146"/>
        <end position="170"/>
    </location>
</feature>
<dbReference type="GeneTree" id="ENSGT00600000085580"/>
<evidence type="ECO:0000256" key="1">
    <source>
        <dbReference type="SAM" id="Phobius"/>
    </source>
</evidence>
<name>A0A7N4NVA4_SARHA</name>
<feature type="transmembrane region" description="Helical" evidence="1">
    <location>
        <begin position="28"/>
        <end position="51"/>
    </location>
</feature>
<gene>
    <name evidence="3" type="primary">LOC111721094</name>
</gene>
<protein>
    <recommendedName>
        <fullName evidence="2">Connexin N-terminal domain-containing protein</fullName>
    </recommendedName>
</protein>
<feature type="transmembrane region" description="Helical" evidence="1">
    <location>
        <begin position="81"/>
        <end position="101"/>
    </location>
</feature>
<dbReference type="GeneID" id="111721094"/>
<proteinExistence type="predicted"/>
<reference evidence="3" key="2">
    <citation type="submission" date="2025-08" db="UniProtKB">
        <authorList>
            <consortium name="Ensembl"/>
        </authorList>
    </citation>
    <scope>IDENTIFICATION</scope>
</reference>
<organism evidence="3 4">
    <name type="scientific">Sarcophilus harrisii</name>
    <name type="common">Tasmanian devil</name>
    <name type="synonym">Sarcophilus laniarius</name>
    <dbReference type="NCBI Taxonomy" id="9305"/>
    <lineage>
        <taxon>Eukaryota</taxon>
        <taxon>Metazoa</taxon>
        <taxon>Chordata</taxon>
        <taxon>Craniata</taxon>
        <taxon>Vertebrata</taxon>
        <taxon>Euteleostomi</taxon>
        <taxon>Mammalia</taxon>
        <taxon>Metatheria</taxon>
        <taxon>Dasyuromorphia</taxon>
        <taxon>Dasyuridae</taxon>
        <taxon>Sarcophilus</taxon>
    </lineage>
</organism>
<dbReference type="RefSeq" id="XP_023360406.1">
    <property type="nucleotide sequence ID" value="XM_023504638.2"/>
</dbReference>
<keyword evidence="1" id="KW-0472">Membrane</keyword>
<dbReference type="InterPro" id="IPR013092">
    <property type="entry name" value="Connexin_N"/>
</dbReference>
<feature type="transmembrane region" description="Helical" evidence="1">
    <location>
        <begin position="207"/>
        <end position="227"/>
    </location>
</feature>
<dbReference type="InterPro" id="IPR038359">
    <property type="entry name" value="Connexin_N_sf"/>
</dbReference>
<evidence type="ECO:0000313" key="4">
    <source>
        <dbReference type="Proteomes" id="UP000007648"/>
    </source>
</evidence>
<sequence>MASTAVTGLIPAFFSMAGDGNVYYSGRLLWFGFLGVYGVVIYVVQMPWAAINNDFWCHGNATLLCQMECFEKHFNMAVVGLWYFFLFIFLANFFLMEFFIVQILTRQNNMKAIETISEVELGSMVGIQEATSLPRKNLLNIYMEKMLLFLYLFYFFSQLIFQTTFLWILVYRHLPLVNGSLIDCKTDTCQNPYLCLVRGTLEKRMSIYTLITLSTIIIVFCLAFFLYSAYHYLVKLGVLQSQFHRTWKN</sequence>
<dbReference type="Gene3D" id="1.20.1440.80">
    <property type="entry name" value="Gap junction channel protein cysteine-rich domain"/>
    <property type="match status" value="1"/>
</dbReference>
<keyword evidence="1" id="KW-1133">Transmembrane helix</keyword>
<keyword evidence="4" id="KW-1185">Reference proteome</keyword>
<reference evidence="3" key="3">
    <citation type="submission" date="2025-09" db="UniProtKB">
        <authorList>
            <consortium name="Ensembl"/>
        </authorList>
    </citation>
    <scope>IDENTIFICATION</scope>
</reference>
<accession>A0A7N4NVA4</accession>
<dbReference type="Proteomes" id="UP000007648">
    <property type="component" value="Unassembled WGS sequence"/>
</dbReference>
<feature type="domain" description="Connexin N-terminal" evidence="2">
    <location>
        <begin position="26"/>
        <end position="227"/>
    </location>
</feature>
<dbReference type="InParanoid" id="A0A7N4NVA4"/>